<evidence type="ECO:0000313" key="1">
    <source>
        <dbReference type="EMBL" id="MBX55339.1"/>
    </source>
</evidence>
<reference evidence="1" key="1">
    <citation type="submission" date="2018-02" db="EMBL/GenBank/DDBJ databases">
        <title>Rhizophora mucronata_Transcriptome.</title>
        <authorList>
            <person name="Meera S.P."/>
            <person name="Sreeshan A."/>
            <person name="Augustine A."/>
        </authorList>
    </citation>
    <scope>NUCLEOTIDE SEQUENCE</scope>
    <source>
        <tissue evidence="1">Leaf</tissue>
    </source>
</reference>
<organism evidence="1">
    <name type="scientific">Rhizophora mucronata</name>
    <name type="common">Asiatic mangrove</name>
    <dbReference type="NCBI Taxonomy" id="61149"/>
    <lineage>
        <taxon>Eukaryota</taxon>
        <taxon>Viridiplantae</taxon>
        <taxon>Streptophyta</taxon>
        <taxon>Embryophyta</taxon>
        <taxon>Tracheophyta</taxon>
        <taxon>Spermatophyta</taxon>
        <taxon>Magnoliopsida</taxon>
        <taxon>eudicotyledons</taxon>
        <taxon>Gunneridae</taxon>
        <taxon>Pentapetalae</taxon>
        <taxon>rosids</taxon>
        <taxon>fabids</taxon>
        <taxon>Malpighiales</taxon>
        <taxon>Rhizophoraceae</taxon>
        <taxon>Rhizophora</taxon>
    </lineage>
</organism>
<dbReference type="AlphaFoldDB" id="A0A2P2PL52"/>
<accession>A0A2P2PL52</accession>
<proteinExistence type="predicted"/>
<sequence length="34" mass="3826">MGYKLSESCCMGGECTKKLLDGHHPYLYTILYGI</sequence>
<protein>
    <submittedName>
        <fullName evidence="1">Uncharacterized protein</fullName>
    </submittedName>
</protein>
<name>A0A2P2PL52_RHIMU</name>
<dbReference type="EMBL" id="GGEC01074855">
    <property type="protein sequence ID" value="MBX55339.1"/>
    <property type="molecule type" value="Transcribed_RNA"/>
</dbReference>